<dbReference type="PROSITE" id="PS51318">
    <property type="entry name" value="TAT"/>
    <property type="match status" value="1"/>
</dbReference>
<dbReference type="InterPro" id="IPR027056">
    <property type="entry name" value="Gluconate_2DH_su3"/>
</dbReference>
<evidence type="ECO:0000313" key="2">
    <source>
        <dbReference type="EMBL" id="WCL54391.1"/>
    </source>
</evidence>
<protein>
    <submittedName>
        <fullName evidence="2">Gluconate 2-dehydrogenase subunit 3 family protein</fullName>
    </submittedName>
</protein>
<dbReference type="Pfam" id="PF13618">
    <property type="entry name" value="Gluconate_2-dh3"/>
    <property type="match status" value="1"/>
</dbReference>
<dbReference type="KEGG" id="gso:PH603_01290"/>
<dbReference type="EMBL" id="CP116805">
    <property type="protein sequence ID" value="WCL54391.1"/>
    <property type="molecule type" value="Genomic_DNA"/>
</dbReference>
<keyword evidence="3" id="KW-1185">Reference proteome</keyword>
<sequence length="203" mass="22019">MTEQETGAEDARRVANLSRRQVLARITMLTGGVLAAPLMSAILSGASSADAKGLDLLSPDEMAFVSDLVETIIPTTDTPGAIAAGVPDYIHLMLARWYKSDERKVILDGFKAIGARARERHGRDFTKLTPAERLSLLQGFDAEAYGSSEGEHFFRQIKSLTVAGYYTSEIGATQELLYDPVPGPFEGCVPFSEIGRPWAIRGI</sequence>
<evidence type="ECO:0000313" key="3">
    <source>
        <dbReference type="Proteomes" id="UP001217500"/>
    </source>
</evidence>
<dbReference type="Proteomes" id="UP001217500">
    <property type="component" value="Chromosome"/>
</dbReference>
<name>A0AAF0BME0_9PROT</name>
<gene>
    <name evidence="2" type="ORF">PH603_01290</name>
</gene>
<reference evidence="2" key="1">
    <citation type="submission" date="2023-01" db="EMBL/GenBank/DDBJ databases">
        <title>The genome sequence of Kordiimonadaceae bacterium 6D33.</title>
        <authorList>
            <person name="Liu Y."/>
        </authorList>
    </citation>
    <scope>NUCLEOTIDE SEQUENCE</scope>
    <source>
        <strain evidence="2">6D33</strain>
    </source>
</reference>
<dbReference type="AlphaFoldDB" id="A0AAF0BME0"/>
<accession>A0AAF0BME0</accession>
<keyword evidence="1" id="KW-0472">Membrane</keyword>
<proteinExistence type="predicted"/>
<organism evidence="2 3">
    <name type="scientific">Gimibacter soli</name>
    <dbReference type="NCBI Taxonomy" id="3024400"/>
    <lineage>
        <taxon>Bacteria</taxon>
        <taxon>Pseudomonadati</taxon>
        <taxon>Pseudomonadota</taxon>
        <taxon>Alphaproteobacteria</taxon>
        <taxon>Kordiimonadales</taxon>
        <taxon>Temperatibacteraceae</taxon>
        <taxon>Gimibacter</taxon>
    </lineage>
</organism>
<keyword evidence="1" id="KW-1133">Transmembrane helix</keyword>
<dbReference type="InterPro" id="IPR006311">
    <property type="entry name" value="TAT_signal"/>
</dbReference>
<dbReference type="RefSeq" id="WP_289504110.1">
    <property type="nucleotide sequence ID" value="NZ_CP116805.1"/>
</dbReference>
<feature type="transmembrane region" description="Helical" evidence="1">
    <location>
        <begin position="22"/>
        <end position="43"/>
    </location>
</feature>
<evidence type="ECO:0000256" key="1">
    <source>
        <dbReference type="SAM" id="Phobius"/>
    </source>
</evidence>
<keyword evidence="1" id="KW-0812">Transmembrane</keyword>